<evidence type="ECO:0000313" key="10">
    <source>
        <dbReference type="Proteomes" id="UP000443843"/>
    </source>
</evidence>
<accession>A0A844WCE3</accession>
<dbReference type="RefSeq" id="WP_160381456.1">
    <property type="nucleotide sequence ID" value="NZ_WNXQ01000002.1"/>
</dbReference>
<evidence type="ECO:0000256" key="2">
    <source>
        <dbReference type="ARBA" id="ARBA00002681"/>
    </source>
</evidence>
<dbReference type="GO" id="GO:0017057">
    <property type="term" value="F:6-phosphogluconolactonase activity"/>
    <property type="evidence" value="ECO:0007669"/>
    <property type="project" value="UniProtKB-UniRule"/>
</dbReference>
<dbReference type="EC" id="3.1.1.31" evidence="5 7"/>
<keyword evidence="10" id="KW-1185">Reference proteome</keyword>
<dbReference type="InterPro" id="IPR006148">
    <property type="entry name" value="Glc/Gal-6P_isomerase"/>
</dbReference>
<protein>
    <recommendedName>
        <fullName evidence="6 7">6-phosphogluconolactonase</fullName>
        <shortName evidence="7">6PGL</shortName>
        <ecNumber evidence="5 7">3.1.1.31</ecNumber>
    </recommendedName>
</protein>
<gene>
    <name evidence="7 9" type="primary">pgl</name>
    <name evidence="9" type="ORF">GLS40_04055</name>
</gene>
<evidence type="ECO:0000256" key="1">
    <source>
        <dbReference type="ARBA" id="ARBA00000832"/>
    </source>
</evidence>
<dbReference type="InterPro" id="IPR005900">
    <property type="entry name" value="6-phosphogluconolactonase_DevB"/>
</dbReference>
<evidence type="ECO:0000313" key="9">
    <source>
        <dbReference type="EMBL" id="MWB77190.1"/>
    </source>
</evidence>
<sequence length="223" mass="23709">MKFREYQDRDMLALDLANQIAGELGAALRQGGRVLFAVPGGTSPGPIFDVLSDVALDWSRVDVVLTDERWVPEDDPRSNTALVRKRLLTGKAAAASLLPLRADSDTPEEALDALAAGLKDHLPISVLLLGMGDDMHTASLFPGADRLADALASDAPVLMPMRAPGVPEPRITLTAPVLGGAMATHLLIFGPAKRAALQQAERLTPEEAPVSVVLDQATVHWCD</sequence>
<dbReference type="GO" id="GO:0005975">
    <property type="term" value="P:carbohydrate metabolic process"/>
    <property type="evidence" value="ECO:0007669"/>
    <property type="project" value="UniProtKB-UniRule"/>
</dbReference>
<reference evidence="9 10" key="1">
    <citation type="submission" date="2019-11" db="EMBL/GenBank/DDBJ databases">
        <title>Pseudooceanicola pacifica sp. nov., isolated from deep-sea sediment of the Pacific Ocean.</title>
        <authorList>
            <person name="Lyu L."/>
        </authorList>
    </citation>
    <scope>NUCLEOTIDE SEQUENCE [LARGE SCALE GENOMIC DNA]</scope>
    <source>
        <strain evidence="9 10">216_PA32_1</strain>
    </source>
</reference>
<comment type="similarity">
    <text evidence="4 7">Belongs to the glucosamine/galactosamine-6-phosphate isomerase family. 6-phosphogluconolactonase subfamily.</text>
</comment>
<dbReference type="GO" id="GO:0006098">
    <property type="term" value="P:pentose-phosphate shunt"/>
    <property type="evidence" value="ECO:0007669"/>
    <property type="project" value="UniProtKB-UniPathway"/>
</dbReference>
<comment type="function">
    <text evidence="2 7">Hydrolysis of 6-phosphogluconolactone to 6-phosphogluconate.</text>
</comment>
<keyword evidence="7 9" id="KW-0378">Hydrolase</keyword>
<name>A0A844WCE3_9RHOB</name>
<evidence type="ECO:0000256" key="6">
    <source>
        <dbReference type="ARBA" id="ARBA00020337"/>
    </source>
</evidence>
<evidence type="ECO:0000259" key="8">
    <source>
        <dbReference type="Pfam" id="PF01182"/>
    </source>
</evidence>
<dbReference type="SUPFAM" id="SSF100950">
    <property type="entry name" value="NagB/RpiA/CoA transferase-like"/>
    <property type="match status" value="1"/>
</dbReference>
<dbReference type="Proteomes" id="UP000443843">
    <property type="component" value="Unassembled WGS sequence"/>
</dbReference>
<evidence type="ECO:0000256" key="4">
    <source>
        <dbReference type="ARBA" id="ARBA00010662"/>
    </source>
</evidence>
<evidence type="ECO:0000256" key="3">
    <source>
        <dbReference type="ARBA" id="ARBA00004961"/>
    </source>
</evidence>
<dbReference type="PANTHER" id="PTHR11054">
    <property type="entry name" value="6-PHOSPHOGLUCONOLACTONASE"/>
    <property type="match status" value="1"/>
</dbReference>
<organism evidence="9 10">
    <name type="scientific">Pseudooceanicola pacificus</name>
    <dbReference type="NCBI Taxonomy" id="2676438"/>
    <lineage>
        <taxon>Bacteria</taxon>
        <taxon>Pseudomonadati</taxon>
        <taxon>Pseudomonadota</taxon>
        <taxon>Alphaproteobacteria</taxon>
        <taxon>Rhodobacterales</taxon>
        <taxon>Paracoccaceae</taxon>
        <taxon>Pseudooceanicola</taxon>
    </lineage>
</organism>
<dbReference type="PANTHER" id="PTHR11054:SF0">
    <property type="entry name" value="6-PHOSPHOGLUCONOLACTONASE"/>
    <property type="match status" value="1"/>
</dbReference>
<comment type="caution">
    <text evidence="9">The sequence shown here is derived from an EMBL/GenBank/DDBJ whole genome shotgun (WGS) entry which is preliminary data.</text>
</comment>
<dbReference type="InterPro" id="IPR039104">
    <property type="entry name" value="6PGL"/>
</dbReference>
<dbReference type="Gene3D" id="3.40.50.1360">
    <property type="match status" value="1"/>
</dbReference>
<dbReference type="EMBL" id="WNXQ01000002">
    <property type="protein sequence ID" value="MWB77190.1"/>
    <property type="molecule type" value="Genomic_DNA"/>
</dbReference>
<evidence type="ECO:0000256" key="7">
    <source>
        <dbReference type="RuleBase" id="RU365095"/>
    </source>
</evidence>
<proteinExistence type="inferred from homology"/>
<dbReference type="NCBIfam" id="TIGR01198">
    <property type="entry name" value="pgl"/>
    <property type="match status" value="1"/>
</dbReference>
<dbReference type="AlphaFoldDB" id="A0A844WCE3"/>
<comment type="pathway">
    <text evidence="3 7">Carbohydrate degradation; pentose phosphate pathway; D-ribulose 5-phosphate from D-glucose 6-phosphate (oxidative stage): step 2/3.</text>
</comment>
<feature type="domain" description="Glucosamine/galactosamine-6-phosphate isomerase" evidence="8">
    <location>
        <begin position="8"/>
        <end position="221"/>
    </location>
</feature>
<dbReference type="Pfam" id="PF01182">
    <property type="entry name" value="Glucosamine_iso"/>
    <property type="match status" value="1"/>
</dbReference>
<dbReference type="InterPro" id="IPR037171">
    <property type="entry name" value="NagB/RpiA_transferase-like"/>
</dbReference>
<dbReference type="CDD" id="cd01400">
    <property type="entry name" value="6PGL"/>
    <property type="match status" value="1"/>
</dbReference>
<dbReference type="UniPathway" id="UPA00115">
    <property type="reaction ID" value="UER00409"/>
</dbReference>
<evidence type="ECO:0000256" key="5">
    <source>
        <dbReference type="ARBA" id="ARBA00013198"/>
    </source>
</evidence>
<comment type="catalytic activity">
    <reaction evidence="1 7">
        <text>6-phospho-D-glucono-1,5-lactone + H2O = 6-phospho-D-gluconate + H(+)</text>
        <dbReference type="Rhea" id="RHEA:12556"/>
        <dbReference type="ChEBI" id="CHEBI:15377"/>
        <dbReference type="ChEBI" id="CHEBI:15378"/>
        <dbReference type="ChEBI" id="CHEBI:57955"/>
        <dbReference type="ChEBI" id="CHEBI:58759"/>
        <dbReference type="EC" id="3.1.1.31"/>
    </reaction>
</comment>